<feature type="non-terminal residue" evidence="1">
    <location>
        <position position="1"/>
    </location>
</feature>
<dbReference type="AlphaFoldDB" id="X1RV76"/>
<comment type="caution">
    <text evidence="1">The sequence shown here is derived from an EMBL/GenBank/DDBJ whole genome shotgun (WGS) entry which is preliminary data.</text>
</comment>
<proteinExistence type="predicted"/>
<accession>X1RV76</accession>
<protein>
    <submittedName>
        <fullName evidence="1">Uncharacterized protein</fullName>
    </submittedName>
</protein>
<evidence type="ECO:0000313" key="1">
    <source>
        <dbReference type="EMBL" id="GAI67095.1"/>
    </source>
</evidence>
<sequence length="30" mass="3563">DDKIYSVYIIRLAFTNHKPIVTHIDYGRDV</sequence>
<gene>
    <name evidence="1" type="ORF">S12H4_02556</name>
</gene>
<organism evidence="1">
    <name type="scientific">marine sediment metagenome</name>
    <dbReference type="NCBI Taxonomy" id="412755"/>
    <lineage>
        <taxon>unclassified sequences</taxon>
        <taxon>metagenomes</taxon>
        <taxon>ecological metagenomes</taxon>
    </lineage>
</organism>
<reference evidence="1" key="1">
    <citation type="journal article" date="2014" name="Front. Microbiol.">
        <title>High frequency of phylogenetically diverse reductive dehalogenase-homologous genes in deep subseafloor sedimentary metagenomes.</title>
        <authorList>
            <person name="Kawai M."/>
            <person name="Futagami T."/>
            <person name="Toyoda A."/>
            <person name="Takaki Y."/>
            <person name="Nishi S."/>
            <person name="Hori S."/>
            <person name="Arai W."/>
            <person name="Tsubouchi T."/>
            <person name="Morono Y."/>
            <person name="Uchiyama I."/>
            <person name="Ito T."/>
            <person name="Fujiyama A."/>
            <person name="Inagaki F."/>
            <person name="Takami H."/>
        </authorList>
    </citation>
    <scope>NUCLEOTIDE SEQUENCE</scope>
    <source>
        <strain evidence="1">Expedition CK06-06</strain>
    </source>
</reference>
<dbReference type="EMBL" id="BARW01000636">
    <property type="protein sequence ID" value="GAI67095.1"/>
    <property type="molecule type" value="Genomic_DNA"/>
</dbReference>
<name>X1RV76_9ZZZZ</name>